<dbReference type="InterPro" id="IPR001100">
    <property type="entry name" value="Pyr_nuc-diS_OxRdtase"/>
</dbReference>
<keyword evidence="6 16" id="KW-0285">Flavoprotein</keyword>
<name>A0A8G2CA22_9BACT</name>
<feature type="binding site" evidence="14">
    <location>
        <position position="48"/>
    </location>
    <ligand>
        <name>FAD</name>
        <dbReference type="ChEBI" id="CHEBI:57692"/>
    </ligand>
</feature>
<dbReference type="InterPro" id="IPR004099">
    <property type="entry name" value="Pyr_nucl-diS_OxRdtase_dimer"/>
</dbReference>
<evidence type="ECO:0000256" key="16">
    <source>
        <dbReference type="RuleBase" id="RU003692"/>
    </source>
</evidence>
<dbReference type="InterPro" id="IPR012999">
    <property type="entry name" value="Pyr_OxRdtase_I_AS"/>
</dbReference>
<evidence type="ECO:0000256" key="12">
    <source>
        <dbReference type="ARBA" id="ARBA00049187"/>
    </source>
</evidence>
<evidence type="ECO:0000256" key="15">
    <source>
        <dbReference type="PIRSR" id="PIRSR000350-4"/>
    </source>
</evidence>
<evidence type="ECO:0000313" key="20">
    <source>
        <dbReference type="Proteomes" id="UP000184001"/>
    </source>
</evidence>
<keyword evidence="9 14" id="KW-0520">NAD</keyword>
<dbReference type="FunFam" id="3.30.390.30:FF:000001">
    <property type="entry name" value="Dihydrolipoyl dehydrogenase"/>
    <property type="match status" value="1"/>
</dbReference>
<accession>A0A8G2CA22</accession>
<proteinExistence type="inferred from homology"/>
<evidence type="ECO:0000256" key="1">
    <source>
        <dbReference type="ARBA" id="ARBA00004496"/>
    </source>
</evidence>
<dbReference type="InterPro" id="IPR050151">
    <property type="entry name" value="Class-I_Pyr_Nuc-Dis_Oxidored"/>
</dbReference>
<dbReference type="GO" id="GO:0004148">
    <property type="term" value="F:dihydrolipoyl dehydrogenase (NADH) activity"/>
    <property type="evidence" value="ECO:0007669"/>
    <property type="project" value="UniProtKB-EC"/>
</dbReference>
<evidence type="ECO:0000256" key="4">
    <source>
        <dbReference type="ARBA" id="ARBA00016961"/>
    </source>
</evidence>
<dbReference type="InterPro" id="IPR016156">
    <property type="entry name" value="FAD/NAD-linked_Rdtase_dimer_sf"/>
</dbReference>
<protein>
    <recommendedName>
        <fullName evidence="4 16">Dihydrolipoyl dehydrogenase</fullName>
        <ecNumber evidence="3 16">1.8.1.4</ecNumber>
    </recommendedName>
</protein>
<dbReference type="Gene3D" id="3.30.390.30">
    <property type="match status" value="1"/>
</dbReference>
<dbReference type="GO" id="GO:0050660">
    <property type="term" value="F:flavin adenine dinucleotide binding"/>
    <property type="evidence" value="ECO:0007669"/>
    <property type="project" value="InterPro"/>
</dbReference>
<evidence type="ECO:0000256" key="13">
    <source>
        <dbReference type="PIRSR" id="PIRSR000350-2"/>
    </source>
</evidence>
<feature type="binding site" evidence="14">
    <location>
        <position position="205"/>
    </location>
    <ligand>
        <name>NAD(+)</name>
        <dbReference type="ChEBI" id="CHEBI:57540"/>
    </ligand>
</feature>
<dbReference type="Pfam" id="PF02852">
    <property type="entry name" value="Pyr_redox_dim"/>
    <property type="match status" value="1"/>
</dbReference>
<dbReference type="Pfam" id="PF07992">
    <property type="entry name" value="Pyr_redox_2"/>
    <property type="match status" value="1"/>
</dbReference>
<reference evidence="19 20" key="1">
    <citation type="submission" date="2016-11" db="EMBL/GenBank/DDBJ databases">
        <authorList>
            <person name="Varghese N."/>
            <person name="Submissions S."/>
        </authorList>
    </citation>
    <scope>NUCLEOTIDE SEQUENCE [LARGE SCALE GENOMIC DNA]</scope>
    <source>
        <strain evidence="19 20">DSM 17919</strain>
    </source>
</reference>
<feature type="binding site" evidence="14">
    <location>
        <begin position="330"/>
        <end position="333"/>
    </location>
    <ligand>
        <name>FAD</name>
        <dbReference type="ChEBI" id="CHEBI:57692"/>
    </ligand>
</feature>
<organism evidence="19 20">
    <name type="scientific">Halodesulfovibrio aestuarii</name>
    <dbReference type="NCBI Taxonomy" id="126333"/>
    <lineage>
        <taxon>Bacteria</taxon>
        <taxon>Pseudomonadati</taxon>
        <taxon>Thermodesulfobacteriota</taxon>
        <taxon>Desulfovibrionia</taxon>
        <taxon>Desulfovibrionales</taxon>
        <taxon>Desulfovibrionaceae</taxon>
        <taxon>Halodesulfovibrio</taxon>
    </lineage>
</organism>
<comment type="subcellular location">
    <subcellularLocation>
        <location evidence="1">Cytoplasm</location>
    </subcellularLocation>
</comment>
<comment type="caution">
    <text evidence="19">The sequence shown here is derived from an EMBL/GenBank/DDBJ whole genome shotgun (WGS) entry which is preliminary data.</text>
</comment>
<feature type="binding site" evidence="14">
    <location>
        <begin position="182"/>
        <end position="189"/>
    </location>
    <ligand>
        <name>NAD(+)</name>
        <dbReference type="ChEBI" id="CHEBI:57540"/>
    </ligand>
</feature>
<evidence type="ECO:0000259" key="17">
    <source>
        <dbReference type="Pfam" id="PF02852"/>
    </source>
</evidence>
<dbReference type="RefSeq" id="WP_020000003.1">
    <property type="nucleotide sequence ID" value="NZ_CP192219.1"/>
</dbReference>
<dbReference type="Proteomes" id="UP000184001">
    <property type="component" value="Unassembled WGS sequence"/>
</dbReference>
<dbReference type="InterPro" id="IPR023753">
    <property type="entry name" value="FAD/NAD-binding_dom"/>
</dbReference>
<keyword evidence="11 16" id="KW-0676">Redox-active center</keyword>
<feature type="binding site" evidence="14">
    <location>
        <position position="281"/>
    </location>
    <ligand>
        <name>NAD(+)</name>
        <dbReference type="ChEBI" id="CHEBI:57540"/>
    </ligand>
</feature>
<sequence>MPSITIIGAGPGGYIAAFEAARRGASVTLVEKTNVGGTCLNTGCIPTKTLKSSAEALETASKLAQFGITASAGDESVSFKADMPAIVARKERVRQVLCGGLEKTCTSLNIRLIRGAAELTSTSTVLVHTEEGTEEIKSDNVIIATGSSTLDLPSLPVDHKYILNSDDALNLDHVPANMVIVGGGVIGCELAFIYRAFGTSVTIVEGMDRLLPIPSVDEDMSRLLQREAKKHRIKVELAKTVKSATVVDKKVVCVLSPSPFVKGATGADTIIEADAVLVAVGRTPNTEGLNLVEAGVETDNRGWIKADHGMRTSAKGIYAIGDALGPARVMLAHVASAEGLCAVANCFGEDKTLNYGVIPAGIFTSPEIGTVGISEADAIKQGFEVRSQVFQFRELGKAQAMGELPGMFKMICEKESGKILGVHIAGAHATDLIAEAALAIEKGLTAADLAHTIHAHPTLAEGLYEVAEGWLRGC</sequence>
<dbReference type="AlphaFoldDB" id="A0A8G2CA22"/>
<feature type="binding site" evidence="14">
    <location>
        <begin position="145"/>
        <end position="147"/>
    </location>
    <ligand>
        <name>FAD</name>
        <dbReference type="ChEBI" id="CHEBI:57692"/>
    </ligand>
</feature>
<dbReference type="GO" id="GO:0005737">
    <property type="term" value="C:cytoplasm"/>
    <property type="evidence" value="ECO:0007669"/>
    <property type="project" value="UniProtKB-SubCell"/>
</dbReference>
<feature type="binding site" evidence="14">
    <location>
        <position position="322"/>
    </location>
    <ligand>
        <name>FAD</name>
        <dbReference type="ChEBI" id="CHEBI:57692"/>
    </ligand>
</feature>
<dbReference type="SUPFAM" id="SSF51905">
    <property type="entry name" value="FAD/NAD(P)-binding domain"/>
    <property type="match status" value="1"/>
</dbReference>
<keyword evidence="10" id="KW-1015">Disulfide bond</keyword>
<keyword evidence="5" id="KW-0963">Cytoplasm</keyword>
<dbReference type="PRINTS" id="PR00411">
    <property type="entry name" value="PNDRDTASEI"/>
</dbReference>
<evidence type="ECO:0000256" key="3">
    <source>
        <dbReference type="ARBA" id="ARBA00012608"/>
    </source>
</evidence>
<dbReference type="PIRSF" id="PIRSF000350">
    <property type="entry name" value="Mercury_reductase_MerA"/>
    <property type="match status" value="1"/>
</dbReference>
<evidence type="ECO:0000256" key="7">
    <source>
        <dbReference type="ARBA" id="ARBA00022827"/>
    </source>
</evidence>
<evidence type="ECO:0000256" key="2">
    <source>
        <dbReference type="ARBA" id="ARBA00007532"/>
    </source>
</evidence>
<keyword evidence="14" id="KW-0547">Nucleotide-binding</keyword>
<dbReference type="PROSITE" id="PS00076">
    <property type="entry name" value="PYRIDINE_REDOX_1"/>
    <property type="match status" value="1"/>
</dbReference>
<evidence type="ECO:0000256" key="9">
    <source>
        <dbReference type="ARBA" id="ARBA00023027"/>
    </source>
</evidence>
<dbReference type="SUPFAM" id="SSF55424">
    <property type="entry name" value="FAD/NAD-linked reductases, dimerisation (C-terminal) domain"/>
    <property type="match status" value="1"/>
</dbReference>
<evidence type="ECO:0000256" key="5">
    <source>
        <dbReference type="ARBA" id="ARBA00022490"/>
    </source>
</evidence>
<dbReference type="PRINTS" id="PR00368">
    <property type="entry name" value="FADPNR"/>
</dbReference>
<dbReference type="PANTHER" id="PTHR22912">
    <property type="entry name" value="DISULFIDE OXIDOREDUCTASE"/>
    <property type="match status" value="1"/>
</dbReference>
<evidence type="ECO:0000256" key="8">
    <source>
        <dbReference type="ARBA" id="ARBA00023002"/>
    </source>
</evidence>
<keyword evidence="7 14" id="KW-0274">FAD</keyword>
<evidence type="ECO:0000313" key="19">
    <source>
        <dbReference type="EMBL" id="SHJ24999.1"/>
    </source>
</evidence>
<dbReference type="NCBIfam" id="TIGR01350">
    <property type="entry name" value="lipoamide_DH"/>
    <property type="match status" value="1"/>
</dbReference>
<evidence type="ECO:0000256" key="14">
    <source>
        <dbReference type="PIRSR" id="PIRSR000350-3"/>
    </source>
</evidence>
<comment type="catalytic activity">
    <reaction evidence="12 16">
        <text>N(6)-[(R)-dihydrolipoyl]-L-lysyl-[protein] + NAD(+) = N(6)-[(R)-lipoyl]-L-lysyl-[protein] + NADH + H(+)</text>
        <dbReference type="Rhea" id="RHEA:15045"/>
        <dbReference type="Rhea" id="RHEA-COMP:10474"/>
        <dbReference type="Rhea" id="RHEA-COMP:10475"/>
        <dbReference type="ChEBI" id="CHEBI:15378"/>
        <dbReference type="ChEBI" id="CHEBI:57540"/>
        <dbReference type="ChEBI" id="CHEBI:57945"/>
        <dbReference type="ChEBI" id="CHEBI:83099"/>
        <dbReference type="ChEBI" id="CHEBI:83100"/>
        <dbReference type="EC" id="1.8.1.4"/>
    </reaction>
</comment>
<keyword evidence="8 16" id="KW-0560">Oxidoreductase</keyword>
<dbReference type="EC" id="1.8.1.4" evidence="3 16"/>
<feature type="active site" description="Proton acceptor" evidence="13">
    <location>
        <position position="456"/>
    </location>
</feature>
<evidence type="ECO:0000256" key="6">
    <source>
        <dbReference type="ARBA" id="ARBA00022630"/>
    </source>
</evidence>
<evidence type="ECO:0000256" key="10">
    <source>
        <dbReference type="ARBA" id="ARBA00023157"/>
    </source>
</evidence>
<dbReference type="InterPro" id="IPR006258">
    <property type="entry name" value="Lipoamide_DH"/>
</dbReference>
<feature type="domain" description="Pyridine nucleotide-disulphide oxidoreductase dimerisation" evidence="17">
    <location>
        <begin position="358"/>
        <end position="465"/>
    </location>
</feature>
<dbReference type="EMBL" id="FQZR01000004">
    <property type="protein sequence ID" value="SHJ24999.1"/>
    <property type="molecule type" value="Genomic_DNA"/>
</dbReference>
<dbReference type="InterPro" id="IPR036188">
    <property type="entry name" value="FAD/NAD-bd_sf"/>
</dbReference>
<evidence type="ECO:0000259" key="18">
    <source>
        <dbReference type="Pfam" id="PF07992"/>
    </source>
</evidence>
<dbReference type="PANTHER" id="PTHR22912:SF217">
    <property type="entry name" value="DIHYDROLIPOYL DEHYDROGENASE"/>
    <property type="match status" value="1"/>
</dbReference>
<dbReference type="Gene3D" id="3.50.50.60">
    <property type="entry name" value="FAD/NAD(P)-binding domain"/>
    <property type="match status" value="2"/>
</dbReference>
<evidence type="ECO:0000256" key="11">
    <source>
        <dbReference type="ARBA" id="ARBA00023284"/>
    </source>
</evidence>
<comment type="cofactor">
    <cofactor evidence="14 16">
        <name>FAD</name>
        <dbReference type="ChEBI" id="CHEBI:57692"/>
    </cofactor>
    <text evidence="14 16">Binds 1 FAD per subunit.</text>
</comment>
<gene>
    <name evidence="19" type="ORF">SAMN05660830_01929</name>
</gene>
<comment type="miscellaneous">
    <text evidence="16">The active site is a redox-active disulfide bond.</text>
</comment>
<feature type="domain" description="FAD/NAD(P)-binding" evidence="18">
    <location>
        <begin position="3"/>
        <end position="339"/>
    </location>
</feature>
<feature type="disulfide bond" description="Redox-active" evidence="15">
    <location>
        <begin position="39"/>
        <end position="44"/>
    </location>
</feature>
<dbReference type="GO" id="GO:0006103">
    <property type="term" value="P:2-oxoglutarate metabolic process"/>
    <property type="evidence" value="ECO:0007669"/>
    <property type="project" value="TreeGrafter"/>
</dbReference>
<comment type="similarity">
    <text evidence="2 16">Belongs to the class-I pyridine nucleotide-disulfide oxidoreductase family.</text>
</comment>